<evidence type="ECO:0000259" key="1">
    <source>
        <dbReference type="Pfam" id="PF07728"/>
    </source>
</evidence>
<dbReference type="Pfam" id="PF07728">
    <property type="entry name" value="AAA_5"/>
    <property type="match status" value="1"/>
</dbReference>
<proteinExistence type="predicted"/>
<dbReference type="InterPro" id="IPR011704">
    <property type="entry name" value="ATPase_dyneun-rel_AAA"/>
</dbReference>
<dbReference type="Gene3D" id="3.40.50.300">
    <property type="entry name" value="P-loop containing nucleotide triphosphate hydrolases"/>
    <property type="match status" value="1"/>
</dbReference>
<dbReference type="PANTHER" id="PTHR42759">
    <property type="entry name" value="MOXR FAMILY PROTEIN"/>
    <property type="match status" value="1"/>
</dbReference>
<evidence type="ECO:0000313" key="3">
    <source>
        <dbReference type="Proteomes" id="UP000236726"/>
    </source>
</evidence>
<dbReference type="InterPro" id="IPR027417">
    <property type="entry name" value="P-loop_NTPase"/>
</dbReference>
<dbReference type="AlphaFoldDB" id="A0A1H5VPY3"/>
<accession>A0A1H5VPY3</accession>
<dbReference type="GO" id="GO:0005524">
    <property type="term" value="F:ATP binding"/>
    <property type="evidence" value="ECO:0007669"/>
    <property type="project" value="InterPro"/>
</dbReference>
<dbReference type="Proteomes" id="UP000236726">
    <property type="component" value="Unassembled WGS sequence"/>
</dbReference>
<evidence type="ECO:0000313" key="2">
    <source>
        <dbReference type="EMBL" id="SEF89284.1"/>
    </source>
</evidence>
<reference evidence="2 3" key="1">
    <citation type="submission" date="2016-10" db="EMBL/GenBank/DDBJ databases">
        <authorList>
            <person name="de Groot N.N."/>
        </authorList>
    </citation>
    <scope>NUCLEOTIDE SEQUENCE [LARGE SCALE GENOMIC DNA]</scope>
    <source>
        <strain evidence="2 3">D15d</strain>
    </source>
</reference>
<dbReference type="InterPro" id="IPR050764">
    <property type="entry name" value="CbbQ/NirQ/NorQ/GpvN"/>
</dbReference>
<dbReference type="PANTHER" id="PTHR42759:SF1">
    <property type="entry name" value="MAGNESIUM-CHELATASE SUBUNIT CHLD"/>
    <property type="match status" value="1"/>
</dbReference>
<protein>
    <submittedName>
        <fullName evidence="2">MoxR-like ATPase</fullName>
    </submittedName>
</protein>
<name>A0A1H5VPY3_9FIRM</name>
<dbReference type="GO" id="GO:0016887">
    <property type="term" value="F:ATP hydrolysis activity"/>
    <property type="evidence" value="ECO:0007669"/>
    <property type="project" value="InterPro"/>
</dbReference>
<sequence length="536" mass="60845">MKYSIQDLLFKHTGAIRTINENTNSSVVTMNSTCAVRRRTNKIAKINYAAKLFDWIYENRLSVYRNAVKDGYEYIIDVKDKAIFYVTDNFIRYASRSATMHPTHSVVAYALYDTFENPLKMEAEIIDERIKMLKNVDKESAAIFSENFYYSLLPYNRLEELDISEVDQEEIFRYMSTNNFARVEECQGIEFSGNALDSHIKKTTAKKPKTSKKKETSFLDELKAGKYRINYAWDSRIANKVIKPEFLDTFEITEEFKEIVKKIKFHSDRILERMDMGCVGAEAIGKDAMNILIVGKPGTGKTTLCYALSAATGIPVCSTAWSKHSDEDEVEGKTKIVNGKPEFVETDSLLFHQFGGININEEINLADPSVTMGVYGQQLEYPYIVKRNGYETIVRHPLNIQIAAMNVGTNGSLPLNQALANRFKTTFILDDPTKETFINILIKSSGKDKDICEYVQNAYERIVNYLMSPSVNEEELVNNLSIRTCLGAITNMEEGQSPKRALINSLVGAIAVVDLELARKIQNEIIDLLPEPKFAF</sequence>
<dbReference type="RefSeq" id="WP_103953087.1">
    <property type="nucleotide sequence ID" value="NZ_FNUL01000012.1"/>
</dbReference>
<gene>
    <name evidence="2" type="ORF">SAMN05216537_11221</name>
</gene>
<keyword evidence="3" id="KW-1185">Reference proteome</keyword>
<feature type="domain" description="ATPase dynein-related AAA" evidence="1">
    <location>
        <begin position="290"/>
        <end position="423"/>
    </location>
</feature>
<dbReference type="SUPFAM" id="SSF52540">
    <property type="entry name" value="P-loop containing nucleoside triphosphate hydrolases"/>
    <property type="match status" value="2"/>
</dbReference>
<dbReference type="EMBL" id="FNUL01000012">
    <property type="protein sequence ID" value="SEF89284.1"/>
    <property type="molecule type" value="Genomic_DNA"/>
</dbReference>
<organism evidence="2 3">
    <name type="scientific">Lachnospira multipara</name>
    <dbReference type="NCBI Taxonomy" id="28051"/>
    <lineage>
        <taxon>Bacteria</taxon>
        <taxon>Bacillati</taxon>
        <taxon>Bacillota</taxon>
        <taxon>Clostridia</taxon>
        <taxon>Lachnospirales</taxon>
        <taxon>Lachnospiraceae</taxon>
        <taxon>Lachnospira</taxon>
    </lineage>
</organism>